<protein>
    <submittedName>
        <fullName evidence="2">Uncharacterized protein</fullName>
    </submittedName>
</protein>
<organism evidence="2 3">
    <name type="scientific">Teichococcus globiformis</name>
    <dbReference type="NCBI Taxonomy" id="2307229"/>
    <lineage>
        <taxon>Bacteria</taxon>
        <taxon>Pseudomonadati</taxon>
        <taxon>Pseudomonadota</taxon>
        <taxon>Alphaproteobacteria</taxon>
        <taxon>Acetobacterales</taxon>
        <taxon>Roseomonadaceae</taxon>
        <taxon>Roseomonas</taxon>
    </lineage>
</organism>
<name>A0ABV7G5K4_9PROT</name>
<keyword evidence="3" id="KW-1185">Reference proteome</keyword>
<sequence length="47" mass="4986">MGPQDILAAVIWGASLLGMGLGGYGVVHYGFGLVRARRHAAHPSRLR</sequence>
<dbReference type="Proteomes" id="UP001595593">
    <property type="component" value="Unassembled WGS sequence"/>
</dbReference>
<dbReference type="RefSeq" id="WP_379597800.1">
    <property type="nucleotide sequence ID" value="NZ_JBHRTN010000018.1"/>
</dbReference>
<gene>
    <name evidence="2" type="ORF">ACFOD4_15460</name>
</gene>
<proteinExistence type="predicted"/>
<reference evidence="3" key="1">
    <citation type="journal article" date="2019" name="Int. J. Syst. Evol. Microbiol.">
        <title>The Global Catalogue of Microorganisms (GCM) 10K type strain sequencing project: providing services to taxonomists for standard genome sequencing and annotation.</title>
        <authorList>
            <consortium name="The Broad Institute Genomics Platform"/>
            <consortium name="The Broad Institute Genome Sequencing Center for Infectious Disease"/>
            <person name="Wu L."/>
            <person name="Ma J."/>
        </authorList>
    </citation>
    <scope>NUCLEOTIDE SEQUENCE [LARGE SCALE GENOMIC DNA]</scope>
    <source>
        <strain evidence="3">KCTC 52094</strain>
    </source>
</reference>
<keyword evidence="1" id="KW-1133">Transmembrane helix</keyword>
<comment type="caution">
    <text evidence="2">The sequence shown here is derived from an EMBL/GenBank/DDBJ whole genome shotgun (WGS) entry which is preliminary data.</text>
</comment>
<accession>A0ABV7G5K4</accession>
<evidence type="ECO:0000313" key="3">
    <source>
        <dbReference type="Proteomes" id="UP001595593"/>
    </source>
</evidence>
<keyword evidence="1" id="KW-0812">Transmembrane</keyword>
<dbReference type="EMBL" id="JBHRTN010000018">
    <property type="protein sequence ID" value="MFC3126460.1"/>
    <property type="molecule type" value="Genomic_DNA"/>
</dbReference>
<feature type="transmembrane region" description="Helical" evidence="1">
    <location>
        <begin position="6"/>
        <end position="27"/>
    </location>
</feature>
<evidence type="ECO:0000313" key="2">
    <source>
        <dbReference type="EMBL" id="MFC3126460.1"/>
    </source>
</evidence>
<keyword evidence="1" id="KW-0472">Membrane</keyword>
<evidence type="ECO:0000256" key="1">
    <source>
        <dbReference type="SAM" id="Phobius"/>
    </source>
</evidence>